<dbReference type="Proteomes" id="UP001209878">
    <property type="component" value="Unassembled WGS sequence"/>
</dbReference>
<accession>A0AAD9KFK3</accession>
<gene>
    <name evidence="1" type="ORF">NP493_1185g00104</name>
</gene>
<evidence type="ECO:0000313" key="2">
    <source>
        <dbReference type="Proteomes" id="UP001209878"/>
    </source>
</evidence>
<protein>
    <submittedName>
        <fullName evidence="1">Uncharacterized protein</fullName>
    </submittedName>
</protein>
<dbReference type="AlphaFoldDB" id="A0AAD9KFK3"/>
<keyword evidence="2" id="KW-1185">Reference proteome</keyword>
<proteinExistence type="predicted"/>
<dbReference type="EMBL" id="JAODUO010001184">
    <property type="protein sequence ID" value="KAK2169573.1"/>
    <property type="molecule type" value="Genomic_DNA"/>
</dbReference>
<reference evidence="1" key="1">
    <citation type="journal article" date="2023" name="Mol. Biol. Evol.">
        <title>Third-Generation Sequencing Reveals the Adaptive Role of the Epigenome in Three Deep-Sea Polychaetes.</title>
        <authorList>
            <person name="Perez M."/>
            <person name="Aroh O."/>
            <person name="Sun Y."/>
            <person name="Lan Y."/>
            <person name="Juniper S.K."/>
            <person name="Young C.R."/>
            <person name="Angers B."/>
            <person name="Qian P.Y."/>
        </authorList>
    </citation>
    <scope>NUCLEOTIDE SEQUENCE</scope>
    <source>
        <strain evidence="1">R07B-5</strain>
    </source>
</reference>
<evidence type="ECO:0000313" key="1">
    <source>
        <dbReference type="EMBL" id="KAK2169573.1"/>
    </source>
</evidence>
<sequence>MRMLRGRLSARKRMEIFLLPRQELACVLQRWFRQVLQAMSPTSTLRVLSHLHVRVHL</sequence>
<name>A0AAD9KFK3_RIDPI</name>
<organism evidence="1 2">
    <name type="scientific">Ridgeia piscesae</name>
    <name type="common">Tubeworm</name>
    <dbReference type="NCBI Taxonomy" id="27915"/>
    <lineage>
        <taxon>Eukaryota</taxon>
        <taxon>Metazoa</taxon>
        <taxon>Spiralia</taxon>
        <taxon>Lophotrochozoa</taxon>
        <taxon>Annelida</taxon>
        <taxon>Polychaeta</taxon>
        <taxon>Sedentaria</taxon>
        <taxon>Canalipalpata</taxon>
        <taxon>Sabellida</taxon>
        <taxon>Siboglinidae</taxon>
        <taxon>Ridgeia</taxon>
    </lineage>
</organism>
<comment type="caution">
    <text evidence="1">The sequence shown here is derived from an EMBL/GenBank/DDBJ whole genome shotgun (WGS) entry which is preliminary data.</text>
</comment>